<name>A0AAV3NVR1_LITER</name>
<reference evidence="1 2" key="1">
    <citation type="submission" date="2024-01" db="EMBL/GenBank/DDBJ databases">
        <title>The complete chloroplast genome sequence of Lithospermum erythrorhizon: insights into the phylogenetic relationship among Boraginaceae species and the maternal lineages of purple gromwells.</title>
        <authorList>
            <person name="Okada T."/>
            <person name="Watanabe K."/>
        </authorList>
    </citation>
    <scope>NUCLEOTIDE SEQUENCE [LARGE SCALE GENOMIC DNA]</scope>
</reference>
<dbReference type="PANTHER" id="PTHR33156">
    <property type="entry name" value="OS02G0230000 PROTEIN"/>
    <property type="match status" value="1"/>
</dbReference>
<keyword evidence="2" id="KW-1185">Reference proteome</keyword>
<accession>A0AAV3NVR1</accession>
<sequence>MKLSQTKTPSKAELLYIHLNSVGSGLFLNQQKAPKLTKHNCCKLSIQMATLYRTLSRPTINLIKTSLPKPSSATSASFSRAASQPSSIFSRPLCQMAALQSMLPLHSAVSSARLTCCLGIDSKGSRSLSQGMLCSANPGV</sequence>
<dbReference type="PANTHER" id="PTHR33156:SF39">
    <property type="entry name" value="PROTEIN NONRESPONDING TO OXYLIPINS 2, MITOCHONDRIAL"/>
    <property type="match status" value="1"/>
</dbReference>
<evidence type="ECO:0000313" key="2">
    <source>
        <dbReference type="Proteomes" id="UP001454036"/>
    </source>
</evidence>
<proteinExistence type="predicted"/>
<dbReference type="EMBL" id="BAABME010000507">
    <property type="protein sequence ID" value="GAA0143344.1"/>
    <property type="molecule type" value="Genomic_DNA"/>
</dbReference>
<gene>
    <name evidence="1" type="ORF">LIER_04047</name>
</gene>
<dbReference type="AlphaFoldDB" id="A0AAV3NVR1"/>
<protein>
    <submittedName>
        <fullName evidence="1">Uncharacterized protein</fullName>
    </submittedName>
</protein>
<organism evidence="1 2">
    <name type="scientific">Lithospermum erythrorhizon</name>
    <name type="common">Purple gromwell</name>
    <name type="synonym">Lithospermum officinale var. erythrorhizon</name>
    <dbReference type="NCBI Taxonomy" id="34254"/>
    <lineage>
        <taxon>Eukaryota</taxon>
        <taxon>Viridiplantae</taxon>
        <taxon>Streptophyta</taxon>
        <taxon>Embryophyta</taxon>
        <taxon>Tracheophyta</taxon>
        <taxon>Spermatophyta</taxon>
        <taxon>Magnoliopsida</taxon>
        <taxon>eudicotyledons</taxon>
        <taxon>Gunneridae</taxon>
        <taxon>Pentapetalae</taxon>
        <taxon>asterids</taxon>
        <taxon>lamiids</taxon>
        <taxon>Boraginales</taxon>
        <taxon>Boraginaceae</taxon>
        <taxon>Boraginoideae</taxon>
        <taxon>Lithospermeae</taxon>
        <taxon>Lithospermum</taxon>
    </lineage>
</organism>
<dbReference type="InterPro" id="IPR043459">
    <property type="entry name" value="NFD6/NOXY2-like"/>
</dbReference>
<evidence type="ECO:0000313" key="1">
    <source>
        <dbReference type="EMBL" id="GAA0143344.1"/>
    </source>
</evidence>
<comment type="caution">
    <text evidence="1">The sequence shown here is derived from an EMBL/GenBank/DDBJ whole genome shotgun (WGS) entry which is preliminary data.</text>
</comment>
<dbReference type="Proteomes" id="UP001454036">
    <property type="component" value="Unassembled WGS sequence"/>
</dbReference>